<gene>
    <name evidence="2" type="ORF">SBA5_470025</name>
</gene>
<organism evidence="2 3">
    <name type="scientific">Candidatus Sulfuritelmatomonas gaucii</name>
    <dbReference type="NCBI Taxonomy" id="2043161"/>
    <lineage>
        <taxon>Bacteria</taxon>
        <taxon>Pseudomonadati</taxon>
        <taxon>Acidobacteriota</taxon>
        <taxon>Terriglobia</taxon>
        <taxon>Terriglobales</taxon>
        <taxon>Acidobacteriaceae</taxon>
        <taxon>Candidatus Sulfuritelmatomonas</taxon>
    </lineage>
</organism>
<evidence type="ECO:0000256" key="1">
    <source>
        <dbReference type="SAM" id="MobiDB-lite"/>
    </source>
</evidence>
<evidence type="ECO:0000313" key="2">
    <source>
        <dbReference type="EMBL" id="SPE24904.1"/>
    </source>
</evidence>
<evidence type="ECO:0000313" key="3">
    <source>
        <dbReference type="Proteomes" id="UP000239735"/>
    </source>
</evidence>
<reference evidence="3" key="1">
    <citation type="submission" date="2018-02" db="EMBL/GenBank/DDBJ databases">
        <authorList>
            <person name="Hausmann B."/>
        </authorList>
    </citation>
    <scope>NUCLEOTIDE SEQUENCE [LARGE SCALE GENOMIC DNA]</scope>
    <source>
        <strain evidence="3">Peat soil MAG SbA5</strain>
    </source>
</reference>
<feature type="region of interest" description="Disordered" evidence="1">
    <location>
        <begin position="1"/>
        <end position="20"/>
    </location>
</feature>
<proteinExistence type="predicted"/>
<dbReference type="EMBL" id="OKRB01000105">
    <property type="protein sequence ID" value="SPE24904.1"/>
    <property type="molecule type" value="Genomic_DNA"/>
</dbReference>
<dbReference type="Proteomes" id="UP000239735">
    <property type="component" value="Unassembled WGS sequence"/>
</dbReference>
<name>A0A2N9LNZ4_9BACT</name>
<accession>A0A2N9LNZ4</accession>
<protein>
    <submittedName>
        <fullName evidence="2">Uncharacterized protein</fullName>
    </submittedName>
</protein>
<dbReference type="AlphaFoldDB" id="A0A2N9LNZ4"/>
<sequence length="20" mass="2207">MQEKNSTEKQGAREQGSEGI</sequence>